<dbReference type="PANTHER" id="PTHR34301:SF8">
    <property type="entry name" value="ATPASE DOMAIN-CONTAINING PROTEIN"/>
    <property type="match status" value="1"/>
</dbReference>
<dbReference type="AlphaFoldDB" id="A0A2P7R4B1"/>
<dbReference type="InterPro" id="IPR027417">
    <property type="entry name" value="P-loop_NTPase"/>
</dbReference>
<evidence type="ECO:0000259" key="1">
    <source>
        <dbReference type="Pfam" id="PF13401"/>
    </source>
</evidence>
<dbReference type="GO" id="GO:0016887">
    <property type="term" value="F:ATP hydrolysis activity"/>
    <property type="evidence" value="ECO:0007669"/>
    <property type="project" value="InterPro"/>
</dbReference>
<gene>
    <name evidence="2" type="ORF">C7I36_06265</name>
</gene>
<sequence>MSTVYLRPELAEQMASQLLNPGVLDEGLRSGLFLSGMRRTGKTTFLRHDLIPVLEAKGALVIYVDLWSDTLVSPSKLLHNALKHTLAELQSAGSGMLQRLKQRKGAEVSVMGFSFSFNIDHIGQAEGPTLAEVLTSLVEQARTDVVLVVDEVQQAMTTEDGRQMLFALKAARDAINPRPGTPGHFLFIGTGSHQAQVSELTAKRNQAFSGAVSLSFPLLDEGYVSFLLARLAEQGEDTLPSLAVANQAFQLLGHRPEEMLKALRQLLSTLKTQGGDPDALLPVIAGTLRSMAADMELMKLEQLGELAKAVFARIAERDDGAKGLFSADAAAGYANRLGREVKVEEIQPVLNVMVAENLVMRTGHGVYSVADPFVQEIWRERLDMWL</sequence>
<dbReference type="Proteomes" id="UP000242181">
    <property type="component" value="Unassembled WGS sequence"/>
</dbReference>
<dbReference type="PANTHER" id="PTHR34301">
    <property type="entry name" value="DNA-BINDING PROTEIN-RELATED"/>
    <property type="match status" value="1"/>
</dbReference>
<reference evidence="2 3" key="1">
    <citation type="submission" date="2018-03" db="EMBL/GenBank/DDBJ databases">
        <title>The draft genome of Zobellella taiwanensis JCM 13381.</title>
        <authorList>
            <person name="Liu L."/>
            <person name="Li L."/>
            <person name="Wang T."/>
            <person name="Zhang X."/>
            <person name="Liang L."/>
        </authorList>
    </citation>
    <scope>NUCLEOTIDE SEQUENCE [LARGE SCALE GENOMIC DNA]</scope>
    <source>
        <strain evidence="2 3">JCM 13381</strain>
    </source>
</reference>
<dbReference type="RefSeq" id="WP_106452860.1">
    <property type="nucleotide sequence ID" value="NZ_PXYH01000006.1"/>
</dbReference>
<dbReference type="SUPFAM" id="SSF52540">
    <property type="entry name" value="P-loop containing nucleoside triphosphate hydrolases"/>
    <property type="match status" value="1"/>
</dbReference>
<evidence type="ECO:0000313" key="3">
    <source>
        <dbReference type="Proteomes" id="UP000242181"/>
    </source>
</evidence>
<evidence type="ECO:0000313" key="2">
    <source>
        <dbReference type="EMBL" id="PSJ45063.1"/>
    </source>
</evidence>
<proteinExistence type="predicted"/>
<dbReference type="InterPro" id="IPR049945">
    <property type="entry name" value="AAA_22"/>
</dbReference>
<name>A0A2P7R4B1_9GAMM</name>
<keyword evidence="3" id="KW-1185">Reference proteome</keyword>
<feature type="domain" description="ORC1/DEAH AAA+ ATPase" evidence="1">
    <location>
        <begin position="32"/>
        <end position="191"/>
    </location>
</feature>
<dbReference type="OrthoDB" id="8576717at2"/>
<dbReference type="EMBL" id="PXYH01000006">
    <property type="protein sequence ID" value="PSJ45063.1"/>
    <property type="molecule type" value="Genomic_DNA"/>
</dbReference>
<dbReference type="Pfam" id="PF13401">
    <property type="entry name" value="AAA_22"/>
    <property type="match status" value="1"/>
</dbReference>
<organism evidence="2 3">
    <name type="scientific">Zobellella taiwanensis</name>
    <dbReference type="NCBI Taxonomy" id="347535"/>
    <lineage>
        <taxon>Bacteria</taxon>
        <taxon>Pseudomonadati</taxon>
        <taxon>Pseudomonadota</taxon>
        <taxon>Gammaproteobacteria</taxon>
        <taxon>Aeromonadales</taxon>
        <taxon>Aeromonadaceae</taxon>
        <taxon>Zobellella</taxon>
    </lineage>
</organism>
<dbReference type="Gene3D" id="3.40.50.300">
    <property type="entry name" value="P-loop containing nucleotide triphosphate hydrolases"/>
    <property type="match status" value="1"/>
</dbReference>
<protein>
    <submittedName>
        <fullName evidence="2">ATPase</fullName>
    </submittedName>
</protein>
<comment type="caution">
    <text evidence="2">The sequence shown here is derived from an EMBL/GenBank/DDBJ whole genome shotgun (WGS) entry which is preliminary data.</text>
</comment>
<accession>A0A2P7R4B1</accession>